<feature type="region of interest" description="Disordered" evidence="1">
    <location>
        <begin position="70"/>
        <end position="89"/>
    </location>
</feature>
<dbReference type="EMBL" id="CATQJA010002621">
    <property type="protein sequence ID" value="CAJ0573601.1"/>
    <property type="molecule type" value="Genomic_DNA"/>
</dbReference>
<feature type="region of interest" description="Disordered" evidence="1">
    <location>
        <begin position="121"/>
        <end position="147"/>
    </location>
</feature>
<evidence type="ECO:0000256" key="1">
    <source>
        <dbReference type="SAM" id="MobiDB-lite"/>
    </source>
</evidence>
<sequence>MDCSLTSCTHPDHSLVDANEGNKEQKQEQQRAPAVAHSVDSLPPVRLLGVRMMDSLESARRARSLDGLPAQKMTTPVGTSNGRRVTTTSSAKTLRVASMENHWADEDGTPMAKRPRLASSLFRDSPVDDDQSMASSTGRGGGSRRNGGFRILRQASSILQQHRGSNSALSAATNSTWWSKEATGEASTTADLSSPVSSPWGVSPNVFQLMTAGPSASLSVANDFLIDSPLSNAKPPAVPIDINECKCPGCVQARLMLAACASRRLVAAALNEGKKDEKEDEDGVEENEEDEEGETDEGEEEEQHEEDDDDGEEPKLAPPIPLAPTTSLESNGDEDKKDDDEDEEEEGEQPGPCICCPTRDTLC</sequence>
<feature type="compositionally biased region" description="Acidic residues" evidence="1">
    <location>
        <begin position="336"/>
        <end position="348"/>
    </location>
</feature>
<protein>
    <submittedName>
        <fullName evidence="2">Uncharacterized protein</fullName>
    </submittedName>
</protein>
<gene>
    <name evidence="2" type="ORF">MSPICULIGERA_LOCUS11955</name>
</gene>
<feature type="region of interest" description="Disordered" evidence="1">
    <location>
        <begin position="1"/>
        <end position="40"/>
    </location>
</feature>
<proteinExistence type="predicted"/>
<keyword evidence="3" id="KW-1185">Reference proteome</keyword>
<name>A0AA36FZ41_9BILA</name>
<feature type="compositionally biased region" description="Basic and acidic residues" evidence="1">
    <location>
        <begin position="10"/>
        <end position="29"/>
    </location>
</feature>
<evidence type="ECO:0000313" key="3">
    <source>
        <dbReference type="Proteomes" id="UP001177023"/>
    </source>
</evidence>
<organism evidence="2 3">
    <name type="scientific">Mesorhabditis spiculigera</name>
    <dbReference type="NCBI Taxonomy" id="96644"/>
    <lineage>
        <taxon>Eukaryota</taxon>
        <taxon>Metazoa</taxon>
        <taxon>Ecdysozoa</taxon>
        <taxon>Nematoda</taxon>
        <taxon>Chromadorea</taxon>
        <taxon>Rhabditida</taxon>
        <taxon>Rhabditina</taxon>
        <taxon>Rhabditomorpha</taxon>
        <taxon>Rhabditoidea</taxon>
        <taxon>Rhabditidae</taxon>
        <taxon>Mesorhabditinae</taxon>
        <taxon>Mesorhabditis</taxon>
    </lineage>
</organism>
<dbReference type="Proteomes" id="UP001177023">
    <property type="component" value="Unassembled WGS sequence"/>
</dbReference>
<comment type="caution">
    <text evidence="2">The sequence shown here is derived from an EMBL/GenBank/DDBJ whole genome shotgun (WGS) entry which is preliminary data.</text>
</comment>
<feature type="compositionally biased region" description="Acidic residues" evidence="1">
    <location>
        <begin position="278"/>
        <end position="312"/>
    </location>
</feature>
<feature type="compositionally biased region" description="Polar residues" evidence="1">
    <location>
        <begin position="72"/>
        <end position="89"/>
    </location>
</feature>
<accession>A0AA36FZ41</accession>
<reference evidence="2" key="1">
    <citation type="submission" date="2023-06" db="EMBL/GenBank/DDBJ databases">
        <authorList>
            <person name="Delattre M."/>
        </authorList>
    </citation>
    <scope>NUCLEOTIDE SEQUENCE</scope>
    <source>
        <strain evidence="2">AF72</strain>
    </source>
</reference>
<feature type="region of interest" description="Disordered" evidence="1">
    <location>
        <begin position="272"/>
        <end position="363"/>
    </location>
</feature>
<feature type="non-terminal residue" evidence="2">
    <location>
        <position position="1"/>
    </location>
</feature>
<evidence type="ECO:0000313" key="2">
    <source>
        <dbReference type="EMBL" id="CAJ0573601.1"/>
    </source>
</evidence>
<dbReference type="AlphaFoldDB" id="A0AA36FZ41"/>